<reference evidence="1 2" key="1">
    <citation type="submission" date="2019-01" db="EMBL/GenBank/DDBJ databases">
        <title>Sequencing of cultivated peanut Arachis hypogaea provides insights into genome evolution and oil improvement.</title>
        <authorList>
            <person name="Chen X."/>
        </authorList>
    </citation>
    <scope>NUCLEOTIDE SEQUENCE [LARGE SCALE GENOMIC DNA]</scope>
    <source>
        <strain evidence="2">cv. Fuhuasheng</strain>
        <tissue evidence="1">Leaves</tissue>
    </source>
</reference>
<dbReference type="EMBL" id="SDMP01000016">
    <property type="protein sequence ID" value="RYR01829.1"/>
    <property type="molecule type" value="Genomic_DNA"/>
</dbReference>
<dbReference type="Proteomes" id="UP000289738">
    <property type="component" value="Chromosome B06"/>
</dbReference>
<gene>
    <name evidence="1" type="ORF">Ahy_B06g080692</name>
</gene>
<evidence type="ECO:0008006" key="3">
    <source>
        <dbReference type="Google" id="ProtNLM"/>
    </source>
</evidence>
<comment type="caution">
    <text evidence="1">The sequence shown here is derived from an EMBL/GenBank/DDBJ whole genome shotgun (WGS) entry which is preliminary data.</text>
</comment>
<proteinExistence type="predicted"/>
<sequence>MVDQWEPDSLGGNSRTVMIGCECFMKLPPEIGNLEKLEKLDLDETQITHTSAKRGPEVNQYAKLDPLLL</sequence>
<dbReference type="AlphaFoldDB" id="A0A444YIX9"/>
<protein>
    <recommendedName>
        <fullName evidence="3">Disease resistance protein</fullName>
    </recommendedName>
</protein>
<organism evidence="1 2">
    <name type="scientific">Arachis hypogaea</name>
    <name type="common">Peanut</name>
    <dbReference type="NCBI Taxonomy" id="3818"/>
    <lineage>
        <taxon>Eukaryota</taxon>
        <taxon>Viridiplantae</taxon>
        <taxon>Streptophyta</taxon>
        <taxon>Embryophyta</taxon>
        <taxon>Tracheophyta</taxon>
        <taxon>Spermatophyta</taxon>
        <taxon>Magnoliopsida</taxon>
        <taxon>eudicotyledons</taxon>
        <taxon>Gunneridae</taxon>
        <taxon>Pentapetalae</taxon>
        <taxon>rosids</taxon>
        <taxon>fabids</taxon>
        <taxon>Fabales</taxon>
        <taxon>Fabaceae</taxon>
        <taxon>Papilionoideae</taxon>
        <taxon>50 kb inversion clade</taxon>
        <taxon>dalbergioids sensu lato</taxon>
        <taxon>Dalbergieae</taxon>
        <taxon>Pterocarpus clade</taxon>
        <taxon>Arachis</taxon>
    </lineage>
</organism>
<evidence type="ECO:0000313" key="2">
    <source>
        <dbReference type="Proteomes" id="UP000289738"/>
    </source>
</evidence>
<evidence type="ECO:0000313" key="1">
    <source>
        <dbReference type="EMBL" id="RYR01829.1"/>
    </source>
</evidence>
<name>A0A444YIX9_ARAHY</name>
<accession>A0A444YIX9</accession>
<keyword evidence="2" id="KW-1185">Reference proteome</keyword>